<dbReference type="RefSeq" id="WP_267609924.1">
    <property type="nucleotide sequence ID" value="NZ_CP112998.1"/>
</dbReference>
<dbReference type="Gene3D" id="1.10.260.40">
    <property type="entry name" value="lambda repressor-like DNA-binding domains"/>
    <property type="match status" value="1"/>
</dbReference>
<dbReference type="InterPro" id="IPR010982">
    <property type="entry name" value="Lambda_DNA-bd_dom_sf"/>
</dbReference>
<reference evidence="2" key="1">
    <citation type="submission" date="2022-11" db="EMBL/GenBank/DDBJ databases">
        <title>Dyadobacter pollutisoli sp. nov., isolated from plastic dumped soil.</title>
        <authorList>
            <person name="Kim J.M."/>
            <person name="Kim K.R."/>
            <person name="Lee J.K."/>
            <person name="Hao L."/>
            <person name="Jeon C.O."/>
        </authorList>
    </citation>
    <scope>NUCLEOTIDE SEQUENCE</scope>
    <source>
        <strain evidence="2">U1</strain>
    </source>
</reference>
<organism evidence="2 3">
    <name type="scientific">Dyadobacter pollutisoli</name>
    <dbReference type="NCBI Taxonomy" id="2910158"/>
    <lineage>
        <taxon>Bacteria</taxon>
        <taxon>Pseudomonadati</taxon>
        <taxon>Bacteroidota</taxon>
        <taxon>Cytophagia</taxon>
        <taxon>Cytophagales</taxon>
        <taxon>Spirosomataceae</taxon>
        <taxon>Dyadobacter</taxon>
    </lineage>
</organism>
<dbReference type="KEGG" id="dpf:ON006_29170"/>
<dbReference type="SMART" id="SM00530">
    <property type="entry name" value="HTH_XRE"/>
    <property type="match status" value="1"/>
</dbReference>
<dbReference type="CDD" id="cd00093">
    <property type="entry name" value="HTH_XRE"/>
    <property type="match status" value="1"/>
</dbReference>
<dbReference type="Proteomes" id="UP001164653">
    <property type="component" value="Chromosome"/>
</dbReference>
<dbReference type="GO" id="GO:0003677">
    <property type="term" value="F:DNA binding"/>
    <property type="evidence" value="ECO:0007669"/>
    <property type="project" value="InterPro"/>
</dbReference>
<dbReference type="Pfam" id="PF01381">
    <property type="entry name" value="HTH_3"/>
    <property type="match status" value="1"/>
</dbReference>
<evidence type="ECO:0000313" key="2">
    <source>
        <dbReference type="EMBL" id="WAC11791.1"/>
    </source>
</evidence>
<dbReference type="EMBL" id="CP112998">
    <property type="protein sequence ID" value="WAC11791.1"/>
    <property type="molecule type" value="Genomic_DNA"/>
</dbReference>
<sequence length="128" mass="14466">MIDKIRNDIQYQQVMKLIENYIQQATDGGGFHSLGEKETDELEKLSLLAEYYEDNVLNIMPLTVTINAVVQQKISEMNITQGKLAEMFGMGAAKVSQILNGKREPDVHFLKAIHQKLGIDGNFILDRV</sequence>
<keyword evidence="3" id="KW-1185">Reference proteome</keyword>
<evidence type="ECO:0000313" key="3">
    <source>
        <dbReference type="Proteomes" id="UP001164653"/>
    </source>
</evidence>
<feature type="domain" description="HTH cro/C1-type" evidence="1">
    <location>
        <begin position="76"/>
        <end position="124"/>
    </location>
</feature>
<evidence type="ECO:0000259" key="1">
    <source>
        <dbReference type="PROSITE" id="PS50943"/>
    </source>
</evidence>
<gene>
    <name evidence="2" type="ORF">ON006_29170</name>
</gene>
<accession>A0A9E8SLG7</accession>
<dbReference type="AlphaFoldDB" id="A0A9E8SLG7"/>
<protein>
    <submittedName>
        <fullName evidence="2">Helix-turn-helix domain-containing protein</fullName>
    </submittedName>
</protein>
<dbReference type="PROSITE" id="PS50943">
    <property type="entry name" value="HTH_CROC1"/>
    <property type="match status" value="1"/>
</dbReference>
<name>A0A9E8SLG7_9BACT</name>
<dbReference type="SUPFAM" id="SSF47413">
    <property type="entry name" value="lambda repressor-like DNA-binding domains"/>
    <property type="match status" value="1"/>
</dbReference>
<dbReference type="InterPro" id="IPR001387">
    <property type="entry name" value="Cro/C1-type_HTH"/>
</dbReference>
<proteinExistence type="predicted"/>